<dbReference type="SUPFAM" id="SSF55729">
    <property type="entry name" value="Acyl-CoA N-acyltransferases (Nat)"/>
    <property type="match status" value="1"/>
</dbReference>
<name>A0AAD8DY03_MYTSE</name>
<dbReference type="AlphaFoldDB" id="A0AAD8DY03"/>
<accession>A0AAD8DY03</accession>
<evidence type="ECO:0008006" key="3">
    <source>
        <dbReference type="Google" id="ProtNLM"/>
    </source>
</evidence>
<dbReference type="InterPro" id="IPR016181">
    <property type="entry name" value="Acyl_CoA_acyltransferase"/>
</dbReference>
<proteinExistence type="predicted"/>
<organism evidence="1 2">
    <name type="scientific">Mythimna separata</name>
    <name type="common">Oriental armyworm</name>
    <name type="synonym">Pseudaletia separata</name>
    <dbReference type="NCBI Taxonomy" id="271217"/>
    <lineage>
        <taxon>Eukaryota</taxon>
        <taxon>Metazoa</taxon>
        <taxon>Ecdysozoa</taxon>
        <taxon>Arthropoda</taxon>
        <taxon>Hexapoda</taxon>
        <taxon>Insecta</taxon>
        <taxon>Pterygota</taxon>
        <taxon>Neoptera</taxon>
        <taxon>Endopterygota</taxon>
        <taxon>Lepidoptera</taxon>
        <taxon>Glossata</taxon>
        <taxon>Ditrysia</taxon>
        <taxon>Noctuoidea</taxon>
        <taxon>Noctuidae</taxon>
        <taxon>Noctuinae</taxon>
        <taxon>Hadenini</taxon>
        <taxon>Mythimna</taxon>
    </lineage>
</organism>
<evidence type="ECO:0000313" key="1">
    <source>
        <dbReference type="EMBL" id="KAJ8729966.1"/>
    </source>
</evidence>
<evidence type="ECO:0000313" key="2">
    <source>
        <dbReference type="Proteomes" id="UP001231518"/>
    </source>
</evidence>
<reference evidence="1" key="1">
    <citation type="submission" date="2023-03" db="EMBL/GenBank/DDBJ databases">
        <title>Chromosome-level genomes of two armyworms, Mythimna separata and Mythimna loreyi, provide insights into the biosynthesis and reception of sex pheromones.</title>
        <authorList>
            <person name="Zhao H."/>
        </authorList>
    </citation>
    <scope>NUCLEOTIDE SEQUENCE</scope>
    <source>
        <strain evidence="1">BeijingLab</strain>
        <tissue evidence="1">Pupa</tissue>
    </source>
</reference>
<comment type="caution">
    <text evidence="1">The sequence shown here is derived from an EMBL/GenBank/DDBJ whole genome shotgun (WGS) entry which is preliminary data.</text>
</comment>
<gene>
    <name evidence="1" type="ORF">PYW07_017004</name>
</gene>
<dbReference type="Gene3D" id="3.40.630.30">
    <property type="match status" value="1"/>
</dbReference>
<dbReference type="Proteomes" id="UP001231518">
    <property type="component" value="Chromosome 9"/>
</dbReference>
<sequence length="235" mass="26699">MSGSRKVWSKFSAKKKDGTVVNLRIVEAPEISSGDFLSLYVKYLIKEETHCKAAGVPESLEAIQEVQKLLLEETGDSTLHIVFCCLDNGDDQITDVMGASVMALTSKNDPESKYEFKTKEMQKLWLIMETFDSLFDENKEFDLERRFSDKGLFVCPEYRGLGIAQELFKVRRLICKEFGVPLHGAWMTSYGSQKAAERDGWEVVCEVKYEDLAKNYGLEISTDLPSSKFMVARIQ</sequence>
<dbReference type="EMBL" id="JARGEI010000006">
    <property type="protein sequence ID" value="KAJ8729966.1"/>
    <property type="molecule type" value="Genomic_DNA"/>
</dbReference>
<protein>
    <recommendedName>
        <fullName evidence="3">N-acetyltransferase domain-containing protein</fullName>
    </recommendedName>
</protein>
<keyword evidence="2" id="KW-1185">Reference proteome</keyword>